<reference evidence="7 8" key="1">
    <citation type="journal article" date="2018" name="Syst. Appl. Microbiol.">
        <title>A new symbiotic nanoarchaeote (Candidatus Nanoclepta minutus) and its host (Zestosphaera tikiterensis gen. nov., sp. nov.) from a New Zealand hot spring.</title>
        <authorList>
            <person name="St John E."/>
            <person name="Liu Y."/>
            <person name="Podar M."/>
            <person name="Stott M.B."/>
            <person name="Meneghin J."/>
            <person name="Chen Z."/>
            <person name="Lagutin K."/>
            <person name="Mitchell K."/>
            <person name="Reysenbach A.L."/>
        </authorList>
    </citation>
    <scope>NUCLEOTIDE SEQUENCE [LARGE SCALE GENOMIC DNA]</scope>
    <source>
        <strain evidence="7">NZ3</strain>
    </source>
</reference>
<dbReference type="SUPFAM" id="SSF46934">
    <property type="entry name" value="UBA-like"/>
    <property type="match status" value="1"/>
</dbReference>
<feature type="domain" description="NAC-A/B" evidence="6">
    <location>
        <begin position="1"/>
        <end position="63"/>
    </location>
</feature>
<evidence type="ECO:0000313" key="8">
    <source>
        <dbReference type="Proteomes" id="UP000244093"/>
    </source>
</evidence>
<dbReference type="NCBIfam" id="TIGR00264">
    <property type="entry name" value="archaeal-type nascent polypeptide-associated complex protein"/>
    <property type="match status" value="1"/>
</dbReference>
<evidence type="ECO:0000259" key="6">
    <source>
        <dbReference type="PROSITE" id="PS51151"/>
    </source>
</evidence>
<keyword evidence="3 4" id="KW-0653">Protein transport</keyword>
<dbReference type="InterPro" id="IPR038187">
    <property type="entry name" value="NAC_A/B_dom_sf"/>
</dbReference>
<accession>A0A2R7Y429</accession>
<evidence type="ECO:0000256" key="3">
    <source>
        <dbReference type="ARBA" id="ARBA00022927"/>
    </source>
</evidence>
<evidence type="ECO:0000256" key="4">
    <source>
        <dbReference type="HAMAP-Rule" id="MF_00814"/>
    </source>
</evidence>
<dbReference type="AlphaFoldDB" id="A0A2R7Y429"/>
<keyword evidence="1 4" id="KW-0813">Transport</keyword>
<dbReference type="Pfam" id="PF01849">
    <property type="entry name" value="NAC"/>
    <property type="match status" value="1"/>
</dbReference>
<protein>
    <recommendedName>
        <fullName evidence="4 5">Nascent polypeptide-associated complex protein</fullName>
    </recommendedName>
</protein>
<name>A0A2R7Y429_9CREN</name>
<dbReference type="InterPro" id="IPR009060">
    <property type="entry name" value="UBA-like_sf"/>
</dbReference>
<dbReference type="InterPro" id="IPR002715">
    <property type="entry name" value="Nas_poly-pep-assoc_cplx_dom"/>
</dbReference>
<evidence type="ECO:0000256" key="5">
    <source>
        <dbReference type="NCBIfam" id="TIGR00264"/>
    </source>
</evidence>
<dbReference type="Gene3D" id="1.10.8.10">
    <property type="entry name" value="DNA helicase RuvA subunit, C-terminal domain"/>
    <property type="match status" value="1"/>
</dbReference>
<organism evidence="7 8">
    <name type="scientific">Zestosphaera tikiterensis</name>
    <dbReference type="NCBI Taxonomy" id="1973259"/>
    <lineage>
        <taxon>Archaea</taxon>
        <taxon>Thermoproteota</taxon>
        <taxon>Thermoprotei</taxon>
        <taxon>Desulfurococcales</taxon>
        <taxon>Desulfurococcaceae</taxon>
        <taxon>Zestosphaera</taxon>
    </lineage>
</organism>
<dbReference type="HAMAP" id="MF_00814">
    <property type="entry name" value="NAC_arch"/>
    <property type="match status" value="1"/>
</dbReference>
<evidence type="ECO:0000256" key="1">
    <source>
        <dbReference type="ARBA" id="ARBA00022448"/>
    </source>
</evidence>
<dbReference type="EMBL" id="NBVN01000004">
    <property type="protein sequence ID" value="PUA32274.1"/>
    <property type="molecule type" value="Genomic_DNA"/>
</dbReference>
<dbReference type="PROSITE" id="PS51151">
    <property type="entry name" value="NAC_AB"/>
    <property type="match status" value="1"/>
</dbReference>
<dbReference type="InterPro" id="IPR005231">
    <property type="entry name" value="NAC_arc"/>
</dbReference>
<gene>
    <name evidence="4" type="primary">nac</name>
    <name evidence="7" type="ORF">B7O98_06305</name>
</gene>
<dbReference type="SMART" id="SM01407">
    <property type="entry name" value="NAC"/>
    <property type="match status" value="1"/>
</dbReference>
<dbReference type="GO" id="GO:0003723">
    <property type="term" value="F:RNA binding"/>
    <property type="evidence" value="ECO:0007669"/>
    <property type="project" value="UniProtKB-UniRule"/>
</dbReference>
<comment type="function">
    <text evidence="4">Contacts the emerging nascent chain on the ribosome.</text>
</comment>
<comment type="caution">
    <text evidence="7">The sequence shown here is derived from an EMBL/GenBank/DDBJ whole genome shotgun (WGS) entry which is preliminary data.</text>
</comment>
<dbReference type="GO" id="GO:0015031">
    <property type="term" value="P:protein transport"/>
    <property type="evidence" value="ECO:0007669"/>
    <property type="project" value="UniProtKB-UniRule"/>
</dbReference>
<dbReference type="CDD" id="cd14359">
    <property type="entry name" value="UBA_AeNAC"/>
    <property type="match status" value="1"/>
</dbReference>
<keyword evidence="2 4" id="KW-0694">RNA-binding</keyword>
<comment type="similarity">
    <text evidence="4">Belongs to the NAC-alpha family.</text>
</comment>
<dbReference type="Proteomes" id="UP000244093">
    <property type="component" value="Unassembled WGS sequence"/>
</dbReference>
<dbReference type="Gene3D" id="2.20.70.30">
    <property type="entry name" value="Nascent polypeptide-associated complex domain"/>
    <property type="match status" value="1"/>
</dbReference>
<sequence>MKKMMKKLGIDVEELSDVLSVTIELKDKELVIKNPQVTVMKFQGQKIYQVVGTAEEVLTKEAVIEEKPSRYTEEDVRFVMEQTGVSRERALEALERSGGDIAQAILLLSEGRS</sequence>
<comment type="subunit">
    <text evidence="4">Homodimer. Interacts with the ribosome. Binds ribosomal RNA.</text>
</comment>
<proteinExistence type="inferred from homology"/>
<evidence type="ECO:0000256" key="2">
    <source>
        <dbReference type="ARBA" id="ARBA00022884"/>
    </source>
</evidence>
<evidence type="ECO:0000313" key="7">
    <source>
        <dbReference type="EMBL" id="PUA32274.1"/>
    </source>
</evidence>